<dbReference type="Proteomes" id="UP000575898">
    <property type="component" value="Unassembled WGS sequence"/>
</dbReference>
<keyword evidence="5 13" id="KW-1003">Cell membrane</keyword>
<feature type="region of interest" description="Disordered" evidence="14">
    <location>
        <begin position="1"/>
        <end position="24"/>
    </location>
</feature>
<evidence type="ECO:0000313" key="16">
    <source>
        <dbReference type="Proteomes" id="UP000575898"/>
    </source>
</evidence>
<reference evidence="15 16" key="1">
    <citation type="submission" date="2020-08" db="EMBL/GenBank/DDBJ databases">
        <title>Genomic Encyclopedia of Type Strains, Phase IV (KMG-IV): sequencing the most valuable type-strain genomes for metagenomic binning, comparative biology and taxonomic classification.</title>
        <authorList>
            <person name="Goeker M."/>
        </authorList>
    </citation>
    <scope>NUCLEOTIDE SEQUENCE [LARGE SCALE GENOMIC DNA]</scope>
    <source>
        <strain evidence="15 16">DSM 27165</strain>
    </source>
</reference>
<evidence type="ECO:0000256" key="7">
    <source>
        <dbReference type="ARBA" id="ARBA00022795"/>
    </source>
</evidence>
<keyword evidence="11 13" id="KW-1006">Bacterial flagellum protein export</keyword>
<sequence length="382" mass="42507">MAEDSDQERTEPASGRRLEEARQKGNIARSKELPTFAVTMTGIATLVLMGPSFIDFMQQVVRDGLTFDRNLLAHPHQMLEVLYKACADALLAFLPFMLAVTIAAIVSPLLLGGWLLTFEALEPKFSKLNPLSGIKRLFSMSALAEGAKAILKSFLIGGVAGWVIWLERGEFLALITESPFSAYTHTAALVAYTLEVVAGSMIILVILDVPFQLWNYQRSLRMTKEEVRQESKESEGSPEIKARIRALQREAARKRMMQEVPKADVIVTNPTHYAVALKYQSSIMRAPTVVAKGSHLLAERIIELAGEHGVTIMRAPPFARALYFHAELQQEIPAKLYTAAAEVLAYVYQLRHYRQYGGHAPDLPEHLPVPDELDPEAEPKTD</sequence>
<dbReference type="EMBL" id="JACHHY010000004">
    <property type="protein sequence ID" value="MBB5017667.1"/>
    <property type="molecule type" value="Genomic_DNA"/>
</dbReference>
<feature type="transmembrane region" description="Helical" evidence="13">
    <location>
        <begin position="185"/>
        <end position="211"/>
    </location>
</feature>
<accession>A0A840MLA8</accession>
<keyword evidence="8 13" id="KW-0653">Protein transport</keyword>
<evidence type="ECO:0000256" key="10">
    <source>
        <dbReference type="ARBA" id="ARBA00023136"/>
    </source>
</evidence>
<feature type="compositionally biased region" description="Basic and acidic residues" evidence="14">
    <location>
        <begin position="7"/>
        <end position="23"/>
    </location>
</feature>
<dbReference type="Gene3D" id="3.40.1690.10">
    <property type="entry name" value="secretion proteins EscU"/>
    <property type="match status" value="1"/>
</dbReference>
<evidence type="ECO:0000256" key="9">
    <source>
        <dbReference type="ARBA" id="ARBA00022989"/>
    </source>
</evidence>
<comment type="subcellular location">
    <subcellularLocation>
        <location evidence="1">Cell membrane</location>
        <topology evidence="1">Multi-pass membrane protein</topology>
    </subcellularLocation>
</comment>
<protein>
    <recommendedName>
        <fullName evidence="3 13">Flagellar biosynthetic protein FlhB</fullName>
    </recommendedName>
</protein>
<proteinExistence type="inferred from homology"/>
<feature type="transmembrane region" description="Helical" evidence="13">
    <location>
        <begin position="137"/>
        <end position="165"/>
    </location>
</feature>
<feature type="region of interest" description="Disordered" evidence="14">
    <location>
        <begin position="361"/>
        <end position="382"/>
    </location>
</feature>
<dbReference type="NCBIfam" id="TIGR00328">
    <property type="entry name" value="flhB"/>
    <property type="match status" value="1"/>
</dbReference>
<evidence type="ECO:0000256" key="13">
    <source>
        <dbReference type="RuleBase" id="RU364091"/>
    </source>
</evidence>
<organism evidence="15 16">
    <name type="scientific">Chitinivorax tropicus</name>
    <dbReference type="NCBI Taxonomy" id="714531"/>
    <lineage>
        <taxon>Bacteria</taxon>
        <taxon>Pseudomonadati</taxon>
        <taxon>Pseudomonadota</taxon>
        <taxon>Betaproteobacteria</taxon>
        <taxon>Chitinivorax</taxon>
    </lineage>
</organism>
<dbReference type="RefSeq" id="WP_184035814.1">
    <property type="nucleotide sequence ID" value="NZ_JACHHY010000004.1"/>
</dbReference>
<dbReference type="SUPFAM" id="SSF160544">
    <property type="entry name" value="EscU C-terminal domain-like"/>
    <property type="match status" value="1"/>
</dbReference>
<evidence type="ECO:0000313" key="15">
    <source>
        <dbReference type="EMBL" id="MBB5017667.1"/>
    </source>
</evidence>
<evidence type="ECO:0000256" key="12">
    <source>
        <dbReference type="ARBA" id="ARBA00025078"/>
    </source>
</evidence>
<dbReference type="Pfam" id="PF01312">
    <property type="entry name" value="Bac_export_2"/>
    <property type="match status" value="1"/>
</dbReference>
<evidence type="ECO:0000256" key="2">
    <source>
        <dbReference type="ARBA" id="ARBA00010690"/>
    </source>
</evidence>
<dbReference type="GO" id="GO:0005886">
    <property type="term" value="C:plasma membrane"/>
    <property type="evidence" value="ECO:0007669"/>
    <property type="project" value="UniProtKB-SubCell"/>
</dbReference>
<dbReference type="GO" id="GO:0009306">
    <property type="term" value="P:protein secretion"/>
    <property type="evidence" value="ECO:0007669"/>
    <property type="project" value="InterPro"/>
</dbReference>
<keyword evidence="9 13" id="KW-1133">Transmembrane helix</keyword>
<keyword evidence="15" id="KW-0282">Flagellum</keyword>
<dbReference type="PANTHER" id="PTHR30531">
    <property type="entry name" value="FLAGELLAR BIOSYNTHETIC PROTEIN FLHB"/>
    <property type="match status" value="1"/>
</dbReference>
<evidence type="ECO:0000256" key="11">
    <source>
        <dbReference type="ARBA" id="ARBA00023225"/>
    </source>
</evidence>
<evidence type="ECO:0000256" key="5">
    <source>
        <dbReference type="ARBA" id="ARBA00022475"/>
    </source>
</evidence>
<dbReference type="AlphaFoldDB" id="A0A840MLA8"/>
<dbReference type="PRINTS" id="PR00950">
    <property type="entry name" value="TYPE3IMSPROT"/>
</dbReference>
<keyword evidence="6 13" id="KW-0812">Transmembrane</keyword>
<feature type="transmembrane region" description="Helical" evidence="13">
    <location>
        <begin position="89"/>
        <end position="116"/>
    </location>
</feature>
<dbReference type="GO" id="GO:0044780">
    <property type="term" value="P:bacterial-type flagellum assembly"/>
    <property type="evidence" value="ECO:0007669"/>
    <property type="project" value="InterPro"/>
</dbReference>
<gene>
    <name evidence="13" type="primary">flhB</name>
    <name evidence="15" type="ORF">HNQ59_000936</name>
</gene>
<comment type="function">
    <text evidence="12 13">Required for formation of the rod structure in the basal body of the flagellar apparatus. Together with FliI and FliH, may constitute the export apparatus of flagellin.</text>
</comment>
<dbReference type="InterPro" id="IPR006136">
    <property type="entry name" value="FlhB"/>
</dbReference>
<keyword evidence="16" id="KW-1185">Reference proteome</keyword>
<comment type="caution">
    <text evidence="15">The sequence shown here is derived from an EMBL/GenBank/DDBJ whole genome shotgun (WGS) entry which is preliminary data.</text>
</comment>
<feature type="transmembrane region" description="Helical" evidence="13">
    <location>
        <begin position="33"/>
        <end position="54"/>
    </location>
</feature>
<evidence type="ECO:0000256" key="14">
    <source>
        <dbReference type="SAM" id="MobiDB-lite"/>
    </source>
</evidence>
<evidence type="ECO:0000256" key="1">
    <source>
        <dbReference type="ARBA" id="ARBA00004651"/>
    </source>
</evidence>
<keyword evidence="4 13" id="KW-0813">Transport</keyword>
<evidence type="ECO:0000256" key="6">
    <source>
        <dbReference type="ARBA" id="ARBA00022692"/>
    </source>
</evidence>
<keyword evidence="15" id="KW-0966">Cell projection</keyword>
<evidence type="ECO:0000256" key="3">
    <source>
        <dbReference type="ARBA" id="ARBA00021622"/>
    </source>
</evidence>
<name>A0A840MLA8_9PROT</name>
<dbReference type="Gene3D" id="6.10.250.2080">
    <property type="match status" value="1"/>
</dbReference>
<dbReference type="PANTHER" id="PTHR30531:SF12">
    <property type="entry name" value="FLAGELLAR BIOSYNTHETIC PROTEIN FLHB"/>
    <property type="match status" value="1"/>
</dbReference>
<evidence type="ECO:0000256" key="4">
    <source>
        <dbReference type="ARBA" id="ARBA00022448"/>
    </source>
</evidence>
<keyword evidence="10 13" id="KW-0472">Membrane</keyword>
<dbReference type="InterPro" id="IPR006135">
    <property type="entry name" value="T3SS_substrate_exporter"/>
</dbReference>
<dbReference type="InterPro" id="IPR029025">
    <property type="entry name" value="T3SS_substrate_exporter_C"/>
</dbReference>
<keyword evidence="15" id="KW-0969">Cilium</keyword>
<evidence type="ECO:0000256" key="8">
    <source>
        <dbReference type="ARBA" id="ARBA00022927"/>
    </source>
</evidence>
<comment type="similarity">
    <text evidence="2 13">Belongs to the type III secretion exporter family.</text>
</comment>
<keyword evidence="7 13" id="KW-1005">Bacterial flagellum biogenesis</keyword>